<comment type="caution">
    <text evidence="8">The sequence shown here is derived from an EMBL/GenBank/DDBJ whole genome shotgun (WGS) entry which is preliminary data.</text>
</comment>
<feature type="transmembrane region" description="Helical" evidence="6">
    <location>
        <begin position="215"/>
        <end position="237"/>
    </location>
</feature>
<keyword evidence="3 6" id="KW-0812">Transmembrane</keyword>
<dbReference type="PROSITE" id="PS50850">
    <property type="entry name" value="MFS"/>
    <property type="match status" value="1"/>
</dbReference>
<name>A0ABQ1ZSF2_9BACL</name>
<keyword evidence="5 6" id="KW-0472">Membrane</keyword>
<comment type="subcellular location">
    <subcellularLocation>
        <location evidence="1">Cell membrane</location>
        <topology evidence="1">Multi-pass membrane protein</topology>
    </subcellularLocation>
</comment>
<dbReference type="InterPro" id="IPR036259">
    <property type="entry name" value="MFS_trans_sf"/>
</dbReference>
<gene>
    <name evidence="8" type="ORF">GCM10007362_13010</name>
</gene>
<keyword evidence="2" id="KW-0813">Transport</keyword>
<proteinExistence type="predicted"/>
<dbReference type="Gene3D" id="1.20.1250.20">
    <property type="entry name" value="MFS general substrate transporter like domains"/>
    <property type="match status" value="1"/>
</dbReference>
<dbReference type="InterPro" id="IPR020846">
    <property type="entry name" value="MFS_dom"/>
</dbReference>
<evidence type="ECO:0000256" key="1">
    <source>
        <dbReference type="ARBA" id="ARBA00004651"/>
    </source>
</evidence>
<feature type="transmembrane region" description="Helical" evidence="6">
    <location>
        <begin position="367"/>
        <end position="386"/>
    </location>
</feature>
<accession>A0ABQ1ZSF2</accession>
<evidence type="ECO:0000256" key="6">
    <source>
        <dbReference type="SAM" id="Phobius"/>
    </source>
</evidence>
<feature type="domain" description="Major facilitator superfamily (MFS) profile" evidence="7">
    <location>
        <begin position="10"/>
        <end position="395"/>
    </location>
</feature>
<evidence type="ECO:0000313" key="8">
    <source>
        <dbReference type="EMBL" id="GGH73671.1"/>
    </source>
</evidence>
<dbReference type="EMBL" id="BMDD01000001">
    <property type="protein sequence ID" value="GGH73671.1"/>
    <property type="molecule type" value="Genomic_DNA"/>
</dbReference>
<protein>
    <submittedName>
        <fullName evidence="8">MFS transporter</fullName>
    </submittedName>
</protein>
<dbReference type="SUPFAM" id="SSF103473">
    <property type="entry name" value="MFS general substrate transporter"/>
    <property type="match status" value="1"/>
</dbReference>
<feature type="transmembrane region" description="Helical" evidence="6">
    <location>
        <begin position="134"/>
        <end position="156"/>
    </location>
</feature>
<evidence type="ECO:0000256" key="5">
    <source>
        <dbReference type="ARBA" id="ARBA00023136"/>
    </source>
</evidence>
<dbReference type="InterPro" id="IPR052714">
    <property type="entry name" value="MFS_Exporter"/>
</dbReference>
<feature type="transmembrane region" description="Helical" evidence="6">
    <location>
        <begin position="12"/>
        <end position="34"/>
    </location>
</feature>
<dbReference type="RefSeq" id="WP_172247011.1">
    <property type="nucleotide sequence ID" value="NZ_BMDD01000001.1"/>
</dbReference>
<feature type="transmembrane region" description="Helical" evidence="6">
    <location>
        <begin position="340"/>
        <end position="361"/>
    </location>
</feature>
<feature type="transmembrane region" description="Helical" evidence="6">
    <location>
        <begin position="76"/>
        <end position="94"/>
    </location>
</feature>
<evidence type="ECO:0000256" key="2">
    <source>
        <dbReference type="ARBA" id="ARBA00022448"/>
    </source>
</evidence>
<dbReference type="PANTHER" id="PTHR23531">
    <property type="entry name" value="QUINOLENE RESISTANCE PROTEIN NORA"/>
    <property type="match status" value="1"/>
</dbReference>
<feature type="transmembrane region" description="Helical" evidence="6">
    <location>
        <begin position="305"/>
        <end position="328"/>
    </location>
</feature>
<evidence type="ECO:0000256" key="3">
    <source>
        <dbReference type="ARBA" id="ARBA00022692"/>
    </source>
</evidence>
<dbReference type="Proteomes" id="UP000605427">
    <property type="component" value="Unassembled WGS sequence"/>
</dbReference>
<feature type="transmembrane region" description="Helical" evidence="6">
    <location>
        <begin position="279"/>
        <end position="299"/>
    </location>
</feature>
<evidence type="ECO:0000313" key="9">
    <source>
        <dbReference type="Proteomes" id="UP000605427"/>
    </source>
</evidence>
<feature type="transmembrane region" description="Helical" evidence="6">
    <location>
        <begin position="100"/>
        <end position="122"/>
    </location>
</feature>
<organism evidence="8 9">
    <name type="scientific">Saccharibacillus endophyticus</name>
    <dbReference type="NCBI Taxonomy" id="2060666"/>
    <lineage>
        <taxon>Bacteria</taxon>
        <taxon>Bacillati</taxon>
        <taxon>Bacillota</taxon>
        <taxon>Bacilli</taxon>
        <taxon>Bacillales</taxon>
        <taxon>Paenibacillaceae</taxon>
        <taxon>Saccharibacillus</taxon>
    </lineage>
</organism>
<dbReference type="PANTHER" id="PTHR23531:SF2">
    <property type="entry name" value="PERMEASE"/>
    <property type="match status" value="1"/>
</dbReference>
<keyword evidence="9" id="KW-1185">Reference proteome</keyword>
<dbReference type="InterPro" id="IPR011701">
    <property type="entry name" value="MFS"/>
</dbReference>
<feature type="transmembrane region" description="Helical" evidence="6">
    <location>
        <begin position="249"/>
        <end position="267"/>
    </location>
</feature>
<feature type="transmembrane region" description="Helical" evidence="6">
    <location>
        <begin position="46"/>
        <end position="64"/>
    </location>
</feature>
<dbReference type="Pfam" id="PF07690">
    <property type="entry name" value="MFS_1"/>
    <property type="match status" value="1"/>
</dbReference>
<dbReference type="NCBIfam" id="NF047574">
    <property type="entry name" value="opine_export_Sa"/>
    <property type="match status" value="1"/>
</dbReference>
<feature type="transmembrane region" description="Helical" evidence="6">
    <location>
        <begin position="162"/>
        <end position="180"/>
    </location>
</feature>
<evidence type="ECO:0000256" key="4">
    <source>
        <dbReference type="ARBA" id="ARBA00022989"/>
    </source>
</evidence>
<keyword evidence="4 6" id="KW-1133">Transmembrane helix</keyword>
<reference evidence="9" key="1">
    <citation type="journal article" date="2019" name="Int. J. Syst. Evol. Microbiol.">
        <title>The Global Catalogue of Microorganisms (GCM) 10K type strain sequencing project: providing services to taxonomists for standard genome sequencing and annotation.</title>
        <authorList>
            <consortium name="The Broad Institute Genomics Platform"/>
            <consortium name="The Broad Institute Genome Sequencing Center for Infectious Disease"/>
            <person name="Wu L."/>
            <person name="Ma J."/>
        </authorList>
    </citation>
    <scope>NUCLEOTIDE SEQUENCE [LARGE SCALE GENOMIC DNA]</scope>
    <source>
        <strain evidence="9">CCM 8702</strain>
    </source>
</reference>
<sequence>MKQSRVTSWTFIRLYGLAFLFFSANSILAVVLPLRSESIGASNATIGWIMGTYMLTCMFFRPLAGRFIQRYGAARILRIILLINGFALLLYPWTGLAGFFAARLLQGISTAFFSMSLQLAIIDSLSDEERSQGISLYSLFTYMPGIIGPVIALALWDWGGMDAFVAVLVVIAASTGIFGFTTPVEAGGQATNESDRQPEQGGIWRSFAQAVTVRPLALCTWLMLGASMVFGAVTVFIPLYASQVAYGNAGLYMMVQAAVIVVARLVLRKRIPSDGIWRPRFVQGMIALALVSALLLAFASTVGPLAFYAAALFMGFAQAFLYPALTTYLTFSLPKASRNVLLGLFIASADLGISLGGLVMGPLADRLSYSGMYGVCAVLLIFLFGVEKIYRNRVI</sequence>
<evidence type="ECO:0000259" key="7">
    <source>
        <dbReference type="PROSITE" id="PS50850"/>
    </source>
</evidence>